<dbReference type="OrthoDB" id="9780310at2"/>
<gene>
    <name evidence="1" type="ORF">E8A74_20380</name>
</gene>
<dbReference type="RefSeq" id="WP_136930706.1">
    <property type="nucleotide sequence ID" value="NZ_SSMQ01000020.1"/>
</dbReference>
<reference evidence="1 2" key="1">
    <citation type="submission" date="2019-04" db="EMBL/GenBank/DDBJ databases">
        <authorList>
            <person name="Li Y."/>
            <person name="Wang J."/>
        </authorList>
    </citation>
    <scope>NUCLEOTIDE SEQUENCE [LARGE SCALE GENOMIC DNA]</scope>
    <source>
        <strain evidence="1 2">DSM 14668</strain>
    </source>
</reference>
<proteinExistence type="predicted"/>
<dbReference type="EMBL" id="SSMQ01000020">
    <property type="protein sequence ID" value="TKD06278.1"/>
    <property type="molecule type" value="Genomic_DNA"/>
</dbReference>
<keyword evidence="2" id="KW-1185">Reference proteome</keyword>
<evidence type="ECO:0000313" key="2">
    <source>
        <dbReference type="Proteomes" id="UP000309215"/>
    </source>
</evidence>
<dbReference type="AlphaFoldDB" id="A0A4V5PNF8"/>
<dbReference type="InterPro" id="IPR036520">
    <property type="entry name" value="UPF0759_sf"/>
</dbReference>
<dbReference type="InterPro" id="IPR002763">
    <property type="entry name" value="DUF72"/>
</dbReference>
<sequence>MARLHVGLHALQGDIKKYKDQLDLVEIRPVDMSLPGAPGLRKWRKSVPPAFVFSVVLPRVVAELAPGKALDDALATSLEVATTLEARCIVLSTSTEIRPTAANRKRIAALFARIPGEGALRFWEPRGMWEREDVIDTARAAGVLPVFDAARDDLPRGSVVYTRLRSLGAQTMLSAAALDRVARRLGERRDIFLVVEGTRGAAIRAKSTLVAALARSARAPEAGSIIAPVAPIVRPLVAEDEEQ</sequence>
<dbReference type="SUPFAM" id="SSF117396">
    <property type="entry name" value="TM1631-like"/>
    <property type="match status" value="1"/>
</dbReference>
<evidence type="ECO:0000313" key="1">
    <source>
        <dbReference type="EMBL" id="TKD06278.1"/>
    </source>
</evidence>
<organism evidence="1 2">
    <name type="scientific">Polyangium fumosum</name>
    <dbReference type="NCBI Taxonomy" id="889272"/>
    <lineage>
        <taxon>Bacteria</taxon>
        <taxon>Pseudomonadati</taxon>
        <taxon>Myxococcota</taxon>
        <taxon>Polyangia</taxon>
        <taxon>Polyangiales</taxon>
        <taxon>Polyangiaceae</taxon>
        <taxon>Polyangium</taxon>
    </lineage>
</organism>
<protein>
    <submittedName>
        <fullName evidence="1">DUF72 domain-containing protein</fullName>
    </submittedName>
</protein>
<name>A0A4V5PNF8_9BACT</name>
<dbReference type="Pfam" id="PF01904">
    <property type="entry name" value="DUF72"/>
    <property type="match status" value="1"/>
</dbReference>
<dbReference type="Gene3D" id="3.20.20.410">
    <property type="entry name" value="Protein of unknown function UPF0759"/>
    <property type="match status" value="1"/>
</dbReference>
<comment type="caution">
    <text evidence="1">The sequence shown here is derived from an EMBL/GenBank/DDBJ whole genome shotgun (WGS) entry which is preliminary data.</text>
</comment>
<dbReference type="Proteomes" id="UP000309215">
    <property type="component" value="Unassembled WGS sequence"/>
</dbReference>
<accession>A0A4V5PNF8</accession>